<dbReference type="GO" id="GO:0006396">
    <property type="term" value="P:RNA processing"/>
    <property type="evidence" value="ECO:0007669"/>
    <property type="project" value="InterPro"/>
</dbReference>
<keyword evidence="5" id="KW-0496">Mitochondrion</keyword>
<keyword evidence="6" id="KW-0687">Ribonucleoprotein</keyword>
<evidence type="ECO:0000256" key="6">
    <source>
        <dbReference type="ARBA" id="ARBA00023274"/>
    </source>
</evidence>
<dbReference type="Proteomes" id="UP001151699">
    <property type="component" value="Chromosome C"/>
</dbReference>
<evidence type="ECO:0000259" key="9">
    <source>
        <dbReference type="PROSITE" id="PS50142"/>
    </source>
</evidence>
<reference evidence="10" key="1">
    <citation type="submission" date="2022-07" db="EMBL/GenBank/DDBJ databases">
        <authorList>
            <person name="Trinca V."/>
            <person name="Uliana J.V.C."/>
            <person name="Torres T.T."/>
            <person name="Ward R.J."/>
            <person name="Monesi N."/>
        </authorList>
    </citation>
    <scope>NUCLEOTIDE SEQUENCE</scope>
    <source>
        <strain evidence="10">HSMRA1968</strain>
        <tissue evidence="10">Whole embryos</tissue>
    </source>
</reference>
<dbReference type="AlphaFoldDB" id="A0A9Q0MT29"/>
<evidence type="ECO:0000256" key="5">
    <source>
        <dbReference type="ARBA" id="ARBA00023128"/>
    </source>
</evidence>
<evidence type="ECO:0000313" key="10">
    <source>
        <dbReference type="EMBL" id="KAJ6636600.1"/>
    </source>
</evidence>
<keyword evidence="3" id="KW-0809">Transit peptide</keyword>
<dbReference type="PANTHER" id="PTHR11207:SF5">
    <property type="entry name" value="LARGE RIBOSOMAL SUBUNIT PROTEIN ML44"/>
    <property type="match status" value="1"/>
</dbReference>
<dbReference type="SUPFAM" id="SSF69065">
    <property type="entry name" value="RNase III domain-like"/>
    <property type="match status" value="1"/>
</dbReference>
<dbReference type="OrthoDB" id="444135at2759"/>
<keyword evidence="2" id="KW-0694">RNA-binding</keyword>
<dbReference type="EMBL" id="WJQU01000004">
    <property type="protein sequence ID" value="KAJ6636600.1"/>
    <property type="molecule type" value="Genomic_DNA"/>
</dbReference>
<comment type="subcellular location">
    <subcellularLocation>
        <location evidence="1">Mitochondrion</location>
    </subcellularLocation>
</comment>
<dbReference type="GO" id="GO:0004525">
    <property type="term" value="F:ribonuclease III activity"/>
    <property type="evidence" value="ECO:0007669"/>
    <property type="project" value="InterPro"/>
</dbReference>
<keyword evidence="4 10" id="KW-0689">Ribosomal protein</keyword>
<dbReference type="CDD" id="cd19874">
    <property type="entry name" value="DSRM_MRPL44"/>
    <property type="match status" value="1"/>
</dbReference>
<organism evidence="10 11">
    <name type="scientific">Pseudolycoriella hygida</name>
    <dbReference type="NCBI Taxonomy" id="35572"/>
    <lineage>
        <taxon>Eukaryota</taxon>
        <taxon>Metazoa</taxon>
        <taxon>Ecdysozoa</taxon>
        <taxon>Arthropoda</taxon>
        <taxon>Hexapoda</taxon>
        <taxon>Insecta</taxon>
        <taxon>Pterygota</taxon>
        <taxon>Neoptera</taxon>
        <taxon>Endopterygota</taxon>
        <taxon>Diptera</taxon>
        <taxon>Nematocera</taxon>
        <taxon>Sciaroidea</taxon>
        <taxon>Sciaridae</taxon>
        <taxon>Pseudolycoriella</taxon>
    </lineage>
</organism>
<keyword evidence="11" id="KW-1185">Reference proteome</keyword>
<accession>A0A9Q0MT29</accession>
<proteinExistence type="inferred from homology"/>
<dbReference type="Pfam" id="PF22935">
    <property type="entry name" value="RM44_endonuclase"/>
    <property type="match status" value="1"/>
</dbReference>
<dbReference type="GO" id="GO:0070877">
    <property type="term" value="C:microprocessor complex"/>
    <property type="evidence" value="ECO:0007669"/>
    <property type="project" value="TreeGrafter"/>
</dbReference>
<dbReference type="PROSITE" id="PS50142">
    <property type="entry name" value="RNASE_3_2"/>
    <property type="match status" value="1"/>
</dbReference>
<dbReference type="GO" id="GO:0003725">
    <property type="term" value="F:double-stranded RNA binding"/>
    <property type="evidence" value="ECO:0007669"/>
    <property type="project" value="InterPro"/>
</dbReference>
<evidence type="ECO:0000256" key="1">
    <source>
        <dbReference type="ARBA" id="ARBA00004173"/>
    </source>
</evidence>
<dbReference type="Gene3D" id="1.10.1520.10">
    <property type="entry name" value="Ribonuclease III domain"/>
    <property type="match status" value="1"/>
</dbReference>
<evidence type="ECO:0000313" key="11">
    <source>
        <dbReference type="Proteomes" id="UP001151699"/>
    </source>
</evidence>
<sequence length="328" mass="37669">MSFFRRSSHLFRILSGAGQQQITAQSNRNIARWVSPTLKEIKRRKDKLPKKPVNRTTFVEWNWHAELFAYSKRLTEDFNLELLQEAFTTRSYIEQEERKQQNVGINNPVTNLKDNSELAVIGADLLSTHVENFISSHLPKLPAAGVRSVRDYLLNDEMLAHIARHLGTRDLVLASEFPCDVPTLAAAFKAVIGALYKSSGNDRTFAFIRDFVCTQLNQKDVDSMWEIERPFEMLQEYCKNNGLAEPEPRLLNDAAKNTIYATYQVGIYTDRKYIAAGFGEDIDTAIFVAALNSLKKFYDIANPRPYDFAVTLKEMEEKMEQNRRKVET</sequence>
<evidence type="ECO:0000256" key="7">
    <source>
        <dbReference type="ARBA" id="ARBA00024034"/>
    </source>
</evidence>
<comment type="similarity">
    <text evidence="7">Belongs to the ribonuclease III family. Mitochondrion-specific ribosomal protein mL44 subfamily.</text>
</comment>
<dbReference type="CDD" id="cd00593">
    <property type="entry name" value="RIBOc"/>
    <property type="match status" value="1"/>
</dbReference>
<comment type="caution">
    <text evidence="10">The sequence shown here is derived from an EMBL/GenBank/DDBJ whole genome shotgun (WGS) entry which is preliminary data.</text>
</comment>
<protein>
    <recommendedName>
        <fullName evidence="8">Large ribosomal subunit protein mL44</fullName>
    </recommendedName>
</protein>
<evidence type="ECO:0000256" key="2">
    <source>
        <dbReference type="ARBA" id="ARBA00022884"/>
    </source>
</evidence>
<dbReference type="Gene3D" id="3.30.160.20">
    <property type="match status" value="1"/>
</dbReference>
<dbReference type="Pfam" id="PF22892">
    <property type="entry name" value="DSRM_MRPL44"/>
    <property type="match status" value="1"/>
</dbReference>
<evidence type="ECO:0000256" key="3">
    <source>
        <dbReference type="ARBA" id="ARBA00022946"/>
    </source>
</evidence>
<dbReference type="InterPro" id="IPR000999">
    <property type="entry name" value="RNase_III_dom"/>
</dbReference>
<dbReference type="InterPro" id="IPR055189">
    <property type="entry name" value="RM44_endonuclase"/>
</dbReference>
<dbReference type="SMART" id="SM00535">
    <property type="entry name" value="RIBOc"/>
    <property type="match status" value="1"/>
</dbReference>
<evidence type="ECO:0000256" key="8">
    <source>
        <dbReference type="ARBA" id="ARBA00035187"/>
    </source>
</evidence>
<dbReference type="GO" id="GO:0005762">
    <property type="term" value="C:mitochondrial large ribosomal subunit"/>
    <property type="evidence" value="ECO:0007669"/>
    <property type="project" value="TreeGrafter"/>
</dbReference>
<dbReference type="PANTHER" id="PTHR11207">
    <property type="entry name" value="RIBONUCLEASE III"/>
    <property type="match status" value="1"/>
</dbReference>
<evidence type="ECO:0000256" key="4">
    <source>
        <dbReference type="ARBA" id="ARBA00022980"/>
    </source>
</evidence>
<dbReference type="InterPro" id="IPR044444">
    <property type="entry name" value="Ribosomal_mL44_DSRM_metazoa"/>
</dbReference>
<gene>
    <name evidence="10" type="primary">Mrpl44</name>
    <name evidence="10" type="ORF">Bhyg_15191</name>
</gene>
<dbReference type="InterPro" id="IPR036389">
    <property type="entry name" value="RNase_III_sf"/>
</dbReference>
<feature type="domain" description="RNase III" evidence="9">
    <location>
        <begin position="77"/>
        <end position="200"/>
    </location>
</feature>
<dbReference type="GO" id="GO:0070125">
    <property type="term" value="P:mitochondrial translational elongation"/>
    <property type="evidence" value="ECO:0007669"/>
    <property type="project" value="TreeGrafter"/>
</dbReference>
<name>A0A9Q0MT29_9DIPT</name>